<comment type="subcellular location">
    <subcellularLocation>
        <location evidence="1">Cell envelope</location>
    </subcellularLocation>
</comment>
<dbReference type="EMBL" id="JBHUON010000008">
    <property type="protein sequence ID" value="MFD2864772.1"/>
    <property type="molecule type" value="Genomic_DNA"/>
</dbReference>
<dbReference type="PROSITE" id="PS51352">
    <property type="entry name" value="THIOREDOXIN_2"/>
    <property type="match status" value="1"/>
</dbReference>
<keyword evidence="8" id="KW-1185">Reference proteome</keyword>
<keyword evidence="5" id="KW-0472">Membrane</keyword>
<evidence type="ECO:0000256" key="4">
    <source>
        <dbReference type="ARBA" id="ARBA00023284"/>
    </source>
</evidence>
<evidence type="ECO:0000313" key="8">
    <source>
        <dbReference type="Proteomes" id="UP001597601"/>
    </source>
</evidence>
<keyword evidence="5" id="KW-1133">Transmembrane helix</keyword>
<keyword evidence="4" id="KW-0676">Redox-active center</keyword>
<keyword evidence="3" id="KW-1015">Disulfide bond</keyword>
<dbReference type="InterPro" id="IPR013740">
    <property type="entry name" value="Redoxin"/>
</dbReference>
<name>A0ABW5XNK4_9SPHI</name>
<feature type="domain" description="Thioredoxin" evidence="6">
    <location>
        <begin position="133"/>
        <end position="277"/>
    </location>
</feature>
<dbReference type="PANTHER" id="PTHR42852">
    <property type="entry name" value="THIOL:DISULFIDE INTERCHANGE PROTEIN DSBE"/>
    <property type="match status" value="1"/>
</dbReference>
<dbReference type="InterPro" id="IPR050553">
    <property type="entry name" value="Thioredoxin_ResA/DsbE_sf"/>
</dbReference>
<gene>
    <name evidence="7" type="ORF">ACFSYC_08745</name>
</gene>
<proteinExistence type="predicted"/>
<sequence>MIRSVSFWLAALLLAAIPLLVMDIPKHYIDWTREVHDEMIVTVHNQYNLSKAEKGDILDNILDANKTLMASMYLKSFGGVILLCLSIFFFVRHGRQRSGSLLKTSGIVTLLLLLSISLKVYSWTAFSGNANVRLLDLSASDTSLTAIHQAHFKGKVVYVDFWGTTCGPCLDEFRNFTKPLKSAFKNRTDIAYFYVSGGHKLVWKQQLQKLDIEGSHVFLNQLDYARMYRKAVKGNENTSIAMPRYVIIDKTGTITDTDAPRPSDKDKLISKLNKYLTDTIN</sequence>
<dbReference type="RefSeq" id="WP_377125854.1">
    <property type="nucleotide sequence ID" value="NZ_JBHUON010000008.1"/>
</dbReference>
<evidence type="ECO:0000256" key="3">
    <source>
        <dbReference type="ARBA" id="ARBA00023157"/>
    </source>
</evidence>
<feature type="transmembrane region" description="Helical" evidence="5">
    <location>
        <begin position="104"/>
        <end position="123"/>
    </location>
</feature>
<comment type="caution">
    <text evidence="7">The sequence shown here is derived from an EMBL/GenBank/DDBJ whole genome shotgun (WGS) entry which is preliminary data.</text>
</comment>
<evidence type="ECO:0000259" key="6">
    <source>
        <dbReference type="PROSITE" id="PS51352"/>
    </source>
</evidence>
<evidence type="ECO:0000256" key="1">
    <source>
        <dbReference type="ARBA" id="ARBA00004196"/>
    </source>
</evidence>
<organism evidence="7 8">
    <name type="scientific">Mucilaginibacter antarcticus</name>
    <dbReference type="NCBI Taxonomy" id="1855725"/>
    <lineage>
        <taxon>Bacteria</taxon>
        <taxon>Pseudomonadati</taxon>
        <taxon>Bacteroidota</taxon>
        <taxon>Sphingobacteriia</taxon>
        <taxon>Sphingobacteriales</taxon>
        <taxon>Sphingobacteriaceae</taxon>
        <taxon>Mucilaginibacter</taxon>
    </lineage>
</organism>
<dbReference type="PANTHER" id="PTHR42852:SF6">
    <property type="entry name" value="THIOL:DISULFIDE INTERCHANGE PROTEIN DSBE"/>
    <property type="match status" value="1"/>
</dbReference>
<keyword evidence="5" id="KW-0812">Transmembrane</keyword>
<protein>
    <submittedName>
        <fullName evidence="7">TlpA family protein disulfide reductase</fullName>
    </submittedName>
</protein>
<reference evidence="8" key="1">
    <citation type="journal article" date="2019" name="Int. J. Syst. Evol. Microbiol.">
        <title>The Global Catalogue of Microorganisms (GCM) 10K type strain sequencing project: providing services to taxonomists for standard genome sequencing and annotation.</title>
        <authorList>
            <consortium name="The Broad Institute Genomics Platform"/>
            <consortium name="The Broad Institute Genome Sequencing Center for Infectious Disease"/>
            <person name="Wu L."/>
            <person name="Ma J."/>
        </authorList>
    </citation>
    <scope>NUCLEOTIDE SEQUENCE [LARGE SCALE GENOMIC DNA]</scope>
    <source>
        <strain evidence="8">KCTC 52232</strain>
    </source>
</reference>
<accession>A0ABW5XNK4</accession>
<dbReference type="Proteomes" id="UP001597601">
    <property type="component" value="Unassembled WGS sequence"/>
</dbReference>
<dbReference type="Gene3D" id="3.40.30.10">
    <property type="entry name" value="Glutaredoxin"/>
    <property type="match status" value="1"/>
</dbReference>
<evidence type="ECO:0000313" key="7">
    <source>
        <dbReference type="EMBL" id="MFD2864772.1"/>
    </source>
</evidence>
<dbReference type="Pfam" id="PF08534">
    <property type="entry name" value="Redoxin"/>
    <property type="match status" value="1"/>
</dbReference>
<evidence type="ECO:0000256" key="2">
    <source>
        <dbReference type="ARBA" id="ARBA00022748"/>
    </source>
</evidence>
<feature type="transmembrane region" description="Helical" evidence="5">
    <location>
        <begin position="72"/>
        <end position="92"/>
    </location>
</feature>
<dbReference type="InterPro" id="IPR013766">
    <property type="entry name" value="Thioredoxin_domain"/>
</dbReference>
<keyword evidence="2" id="KW-0201">Cytochrome c-type biogenesis</keyword>
<dbReference type="SUPFAM" id="SSF52833">
    <property type="entry name" value="Thioredoxin-like"/>
    <property type="match status" value="1"/>
</dbReference>
<evidence type="ECO:0000256" key="5">
    <source>
        <dbReference type="SAM" id="Phobius"/>
    </source>
</evidence>
<dbReference type="InterPro" id="IPR036249">
    <property type="entry name" value="Thioredoxin-like_sf"/>
</dbReference>
<dbReference type="CDD" id="cd02966">
    <property type="entry name" value="TlpA_like_family"/>
    <property type="match status" value="1"/>
</dbReference>